<protein>
    <submittedName>
        <fullName evidence="3">Flavin reductase</fullName>
    </submittedName>
</protein>
<organism evidence="3 4">
    <name type="scientific">Peterkaempfera bronchialis</name>
    <dbReference type="NCBI Taxonomy" id="2126346"/>
    <lineage>
        <taxon>Bacteria</taxon>
        <taxon>Bacillati</taxon>
        <taxon>Actinomycetota</taxon>
        <taxon>Actinomycetes</taxon>
        <taxon>Kitasatosporales</taxon>
        <taxon>Streptomycetaceae</taxon>
        <taxon>Peterkaempfera</taxon>
    </lineage>
</organism>
<evidence type="ECO:0000313" key="3">
    <source>
        <dbReference type="EMBL" id="AXI77276.1"/>
    </source>
</evidence>
<dbReference type="Gene3D" id="2.30.110.10">
    <property type="entry name" value="Electron Transport, Fmn-binding Protein, Chain A"/>
    <property type="match status" value="1"/>
</dbReference>
<dbReference type="PANTHER" id="PTHR30466:SF1">
    <property type="entry name" value="FMN REDUCTASE (NADH) RUTF"/>
    <property type="match status" value="1"/>
</dbReference>
<keyword evidence="1" id="KW-0560">Oxidoreductase</keyword>
<evidence type="ECO:0000259" key="2">
    <source>
        <dbReference type="SMART" id="SM00903"/>
    </source>
</evidence>
<dbReference type="EMBL" id="CP031264">
    <property type="protein sequence ID" value="AXI77276.1"/>
    <property type="molecule type" value="Genomic_DNA"/>
</dbReference>
<dbReference type="InterPro" id="IPR050268">
    <property type="entry name" value="NADH-dep_flavin_reductase"/>
</dbReference>
<accession>A0A345SU71</accession>
<gene>
    <name evidence="3" type="ORF">C7M71_007305</name>
</gene>
<sequence length="190" mass="20437">MSSAIDHERTRSDRAEFRQAMGRFCTGVTVIACGTGTSTEAMTANSLTSVSLDPLLLLVSVRTNGRLHRQLSQGEAFSVSVLAEEQQQLSGVFARQDRPRGIAAYERLGRWTGAGGTALAAGSLAAFECTVEAAYPGGDHTLFLGRVTSVHQGRTTDRPLVFYAGGYPRLTDQRPVPALSRPREVESTHV</sequence>
<dbReference type="InterPro" id="IPR002563">
    <property type="entry name" value="Flavin_Rdtase-like_dom"/>
</dbReference>
<evidence type="ECO:0000313" key="4">
    <source>
        <dbReference type="Proteomes" id="UP000249340"/>
    </source>
</evidence>
<dbReference type="KEGG" id="stri:C7M71_007305"/>
<dbReference type="Pfam" id="PF01613">
    <property type="entry name" value="Flavin_Reduct"/>
    <property type="match status" value="1"/>
</dbReference>
<dbReference type="GO" id="GO:0010181">
    <property type="term" value="F:FMN binding"/>
    <property type="evidence" value="ECO:0007669"/>
    <property type="project" value="InterPro"/>
</dbReference>
<dbReference type="GO" id="GO:0006208">
    <property type="term" value="P:pyrimidine nucleobase catabolic process"/>
    <property type="evidence" value="ECO:0007669"/>
    <property type="project" value="TreeGrafter"/>
</dbReference>
<feature type="domain" description="Flavin reductase like" evidence="2">
    <location>
        <begin position="21"/>
        <end position="169"/>
    </location>
</feature>
<evidence type="ECO:0000256" key="1">
    <source>
        <dbReference type="ARBA" id="ARBA00023002"/>
    </source>
</evidence>
<name>A0A345SU71_9ACTN</name>
<dbReference type="OrthoDB" id="9792858at2"/>
<dbReference type="InterPro" id="IPR012349">
    <property type="entry name" value="Split_barrel_FMN-bd"/>
</dbReference>
<dbReference type="GO" id="GO:0042602">
    <property type="term" value="F:riboflavin reductase (NADPH) activity"/>
    <property type="evidence" value="ECO:0007669"/>
    <property type="project" value="TreeGrafter"/>
</dbReference>
<dbReference type="Proteomes" id="UP000249340">
    <property type="component" value="Chromosome"/>
</dbReference>
<proteinExistence type="predicted"/>
<reference evidence="4" key="1">
    <citation type="submission" date="2018-07" db="EMBL/GenBank/DDBJ databases">
        <title>Streptacidiphilus bronchialis DSM 106435 chromosome.</title>
        <authorList>
            <person name="Batra D."/>
            <person name="Gulvik C.A."/>
        </authorList>
    </citation>
    <scope>NUCLEOTIDE SEQUENCE [LARGE SCALE GENOMIC DNA]</scope>
    <source>
        <strain evidence="4">DSM 106435</strain>
    </source>
</reference>
<dbReference type="PANTHER" id="PTHR30466">
    <property type="entry name" value="FLAVIN REDUCTASE"/>
    <property type="match status" value="1"/>
</dbReference>
<dbReference type="SMART" id="SM00903">
    <property type="entry name" value="Flavin_Reduct"/>
    <property type="match status" value="1"/>
</dbReference>
<keyword evidence="4" id="KW-1185">Reference proteome</keyword>
<dbReference type="AlphaFoldDB" id="A0A345SU71"/>
<dbReference type="SUPFAM" id="SSF50475">
    <property type="entry name" value="FMN-binding split barrel"/>
    <property type="match status" value="1"/>
</dbReference>